<dbReference type="CDD" id="cd00833">
    <property type="entry name" value="PKS"/>
    <property type="match status" value="1"/>
</dbReference>
<dbReference type="InterPro" id="IPR013149">
    <property type="entry name" value="ADH-like_C"/>
</dbReference>
<gene>
    <name evidence="10" type="ORF">Fcan01_00269</name>
</gene>
<dbReference type="SUPFAM" id="SSF53448">
    <property type="entry name" value="Nucleotide-diphospho-sugar transferases"/>
    <property type="match status" value="1"/>
</dbReference>
<evidence type="ECO:0000313" key="11">
    <source>
        <dbReference type="Proteomes" id="UP000198287"/>
    </source>
</evidence>
<dbReference type="InterPro" id="IPR016039">
    <property type="entry name" value="Thiolase-like"/>
</dbReference>
<dbReference type="Pfam" id="PF08659">
    <property type="entry name" value="KR"/>
    <property type="match status" value="1"/>
</dbReference>
<dbReference type="InterPro" id="IPR029063">
    <property type="entry name" value="SAM-dependent_MTases_sf"/>
</dbReference>
<dbReference type="Gene3D" id="1.10.1200.10">
    <property type="entry name" value="ACP-like"/>
    <property type="match status" value="1"/>
</dbReference>
<dbReference type="Gene3D" id="3.40.47.10">
    <property type="match status" value="1"/>
</dbReference>
<dbReference type="Gene3D" id="3.40.366.10">
    <property type="entry name" value="Malonyl-Coenzyme A Acyl Carrier Protein, domain 2"/>
    <property type="match status" value="1"/>
</dbReference>
<dbReference type="SMART" id="SM00827">
    <property type="entry name" value="PKS_AT"/>
    <property type="match status" value="1"/>
</dbReference>
<organism evidence="10 11">
    <name type="scientific">Folsomia candida</name>
    <name type="common">Springtail</name>
    <dbReference type="NCBI Taxonomy" id="158441"/>
    <lineage>
        <taxon>Eukaryota</taxon>
        <taxon>Metazoa</taxon>
        <taxon>Ecdysozoa</taxon>
        <taxon>Arthropoda</taxon>
        <taxon>Hexapoda</taxon>
        <taxon>Collembola</taxon>
        <taxon>Entomobryomorpha</taxon>
        <taxon>Isotomoidea</taxon>
        <taxon>Isotomidae</taxon>
        <taxon>Proisotominae</taxon>
        <taxon>Folsomia</taxon>
    </lineage>
</organism>
<dbReference type="InterPro" id="IPR014030">
    <property type="entry name" value="Ketoacyl_synth_N"/>
</dbReference>
<dbReference type="GO" id="GO:0008270">
    <property type="term" value="F:zinc ion binding"/>
    <property type="evidence" value="ECO:0007669"/>
    <property type="project" value="InterPro"/>
</dbReference>
<dbReference type="InterPro" id="IPR050091">
    <property type="entry name" value="PKS_NRPS_Biosynth_Enz"/>
</dbReference>
<dbReference type="PROSITE" id="PS52004">
    <property type="entry name" value="KS3_2"/>
    <property type="match status" value="1"/>
</dbReference>
<dbReference type="Pfam" id="PF21089">
    <property type="entry name" value="PKS_DH_N"/>
    <property type="match status" value="1"/>
</dbReference>
<evidence type="ECO:0000256" key="6">
    <source>
        <dbReference type="PROSITE-ProRule" id="PRU01363"/>
    </source>
</evidence>
<reference evidence="10 11" key="1">
    <citation type="submission" date="2015-12" db="EMBL/GenBank/DDBJ databases">
        <title>The genome of Folsomia candida.</title>
        <authorList>
            <person name="Faddeeva A."/>
            <person name="Derks M.F."/>
            <person name="Anvar Y."/>
            <person name="Smit S."/>
            <person name="Van Straalen N."/>
            <person name="Roelofs D."/>
        </authorList>
    </citation>
    <scope>NUCLEOTIDE SEQUENCE [LARGE SCALE GENOMIC DNA]</scope>
    <source>
        <strain evidence="10 11">VU population</strain>
        <tissue evidence="10">Whole body</tissue>
    </source>
</reference>
<feature type="domain" description="Carrier" evidence="7">
    <location>
        <begin position="2696"/>
        <end position="2773"/>
    </location>
</feature>
<dbReference type="Pfam" id="PF02801">
    <property type="entry name" value="Ketoacyl-synt_C"/>
    <property type="match status" value="1"/>
</dbReference>
<dbReference type="Gene3D" id="3.90.550.10">
    <property type="entry name" value="Spore Coat Polysaccharide Biosynthesis Protein SpsA, Chain A"/>
    <property type="match status" value="1"/>
</dbReference>
<dbReference type="InterPro" id="IPR057326">
    <property type="entry name" value="KR_dom"/>
</dbReference>
<dbReference type="SUPFAM" id="SSF53335">
    <property type="entry name" value="S-adenosyl-L-methionine-dependent methyltransferases"/>
    <property type="match status" value="1"/>
</dbReference>
<dbReference type="Gene3D" id="3.90.180.10">
    <property type="entry name" value="Medium-chain alcohol dehydrogenases, catalytic domain"/>
    <property type="match status" value="1"/>
</dbReference>
<dbReference type="GO" id="GO:0016491">
    <property type="term" value="F:oxidoreductase activity"/>
    <property type="evidence" value="ECO:0007669"/>
    <property type="project" value="InterPro"/>
</dbReference>
<feature type="active site" description="Proton acceptor; for dehydratase activity" evidence="6">
    <location>
        <position position="1187"/>
    </location>
</feature>
<dbReference type="InterPro" id="IPR018201">
    <property type="entry name" value="Ketoacyl_synth_AS"/>
</dbReference>
<evidence type="ECO:0000256" key="1">
    <source>
        <dbReference type="ARBA" id="ARBA00022450"/>
    </source>
</evidence>
<dbReference type="Pfam" id="PF00109">
    <property type="entry name" value="ketoacyl-synt"/>
    <property type="match status" value="1"/>
</dbReference>
<dbReference type="SUPFAM" id="SSF50129">
    <property type="entry name" value="GroES-like"/>
    <property type="match status" value="1"/>
</dbReference>
<dbReference type="SUPFAM" id="SSF52151">
    <property type="entry name" value="FabD/lysophospholipase-like"/>
    <property type="match status" value="1"/>
</dbReference>
<dbReference type="InterPro" id="IPR009081">
    <property type="entry name" value="PP-bd_ACP"/>
</dbReference>
<dbReference type="InterPro" id="IPR042104">
    <property type="entry name" value="PKS_dehydratase_sf"/>
</dbReference>
<dbReference type="InterPro" id="IPR002364">
    <property type="entry name" value="Quin_OxRdtase/zeta-crystal_CS"/>
</dbReference>
<dbReference type="InterPro" id="IPR036736">
    <property type="entry name" value="ACP-like_sf"/>
</dbReference>
<evidence type="ECO:0000259" key="9">
    <source>
        <dbReference type="PROSITE" id="PS52019"/>
    </source>
</evidence>
<dbReference type="InterPro" id="IPR020806">
    <property type="entry name" value="PKS_PP-bd"/>
</dbReference>
<dbReference type="GO" id="GO:0031177">
    <property type="term" value="F:phosphopantetheine binding"/>
    <property type="evidence" value="ECO:0007669"/>
    <property type="project" value="InterPro"/>
</dbReference>
<dbReference type="SUPFAM" id="SSF55048">
    <property type="entry name" value="Probable ACP-binding domain of malonyl-CoA ACP transacylase"/>
    <property type="match status" value="1"/>
</dbReference>
<dbReference type="InterPro" id="IPR014043">
    <property type="entry name" value="Acyl_transferase_dom"/>
</dbReference>
<dbReference type="InterPro" id="IPR020841">
    <property type="entry name" value="PKS_Beta-ketoAc_synthase_dom"/>
</dbReference>
<dbReference type="Pfam" id="PF00550">
    <property type="entry name" value="PP-binding"/>
    <property type="match status" value="1"/>
</dbReference>
<dbReference type="InterPro" id="IPR020843">
    <property type="entry name" value="ER"/>
</dbReference>
<dbReference type="InterPro" id="IPR036291">
    <property type="entry name" value="NAD(P)-bd_dom_sf"/>
</dbReference>
<evidence type="ECO:0000256" key="5">
    <source>
        <dbReference type="ARBA" id="ARBA00023268"/>
    </source>
</evidence>
<dbReference type="PANTHER" id="PTHR43775:SF37">
    <property type="entry name" value="SI:DKEY-61P9.11"/>
    <property type="match status" value="1"/>
</dbReference>
<dbReference type="EMBL" id="LNIX01000001">
    <property type="protein sequence ID" value="OXA61297.1"/>
    <property type="molecule type" value="Genomic_DNA"/>
</dbReference>
<dbReference type="InterPro" id="IPR013120">
    <property type="entry name" value="FAR_NAD-bd"/>
</dbReference>
<name>A0A226EVV0_FOLCA</name>
<dbReference type="SUPFAM" id="SSF51735">
    <property type="entry name" value="NAD(P)-binding Rossmann-fold domains"/>
    <property type="match status" value="4"/>
</dbReference>
<keyword evidence="4" id="KW-0521">NADP</keyword>
<feature type="region of interest" description="C-terminal hotdog fold" evidence="6">
    <location>
        <begin position="1307"/>
        <end position="1452"/>
    </location>
</feature>
<feature type="domain" description="Ketosynthase family 3 (KS3)" evidence="8">
    <location>
        <begin position="265"/>
        <end position="688"/>
    </location>
</feature>
<dbReference type="PROSITE" id="PS00606">
    <property type="entry name" value="KS3_1"/>
    <property type="match status" value="1"/>
</dbReference>
<dbReference type="CDD" id="cd05195">
    <property type="entry name" value="enoyl_red"/>
    <property type="match status" value="1"/>
</dbReference>
<dbReference type="PROSITE" id="PS50075">
    <property type="entry name" value="CARRIER"/>
    <property type="match status" value="1"/>
</dbReference>
<keyword evidence="1" id="KW-0596">Phosphopantetheine</keyword>
<dbReference type="InterPro" id="IPR011032">
    <property type="entry name" value="GroES-like_sf"/>
</dbReference>
<feature type="active site" description="Proton donor; for dehydratase activity" evidence="6">
    <location>
        <position position="1371"/>
    </location>
</feature>
<dbReference type="InterPro" id="IPR020807">
    <property type="entry name" value="PKS_DH"/>
</dbReference>
<dbReference type="Gene3D" id="3.10.129.110">
    <property type="entry name" value="Polyketide synthase dehydratase"/>
    <property type="match status" value="1"/>
</dbReference>
<accession>A0A226EVV0</accession>
<proteinExistence type="predicted"/>
<dbReference type="UniPathway" id="UPA00094"/>
<keyword evidence="3" id="KW-0808">Transferase</keyword>
<dbReference type="InterPro" id="IPR001227">
    <property type="entry name" value="Ac_transferase_dom_sf"/>
</dbReference>
<dbReference type="SMART" id="SM00829">
    <property type="entry name" value="PKS_ER"/>
    <property type="match status" value="1"/>
</dbReference>
<dbReference type="InterPro" id="IPR029044">
    <property type="entry name" value="Nucleotide-diphossugar_trans"/>
</dbReference>
<dbReference type="OrthoDB" id="3509362at2759"/>
<dbReference type="InterPro" id="IPR049552">
    <property type="entry name" value="PKS_DH_N"/>
</dbReference>
<dbReference type="Pfam" id="PF00698">
    <property type="entry name" value="Acyl_transf_1"/>
    <property type="match status" value="1"/>
</dbReference>
<dbReference type="Gene3D" id="3.40.50.150">
    <property type="entry name" value="Vaccinia Virus protein VP39"/>
    <property type="match status" value="1"/>
</dbReference>
<dbReference type="SUPFAM" id="SSF53901">
    <property type="entry name" value="Thiolase-like"/>
    <property type="match status" value="1"/>
</dbReference>
<dbReference type="InterPro" id="IPR016035">
    <property type="entry name" value="Acyl_Trfase/lysoPLipase"/>
</dbReference>
<dbReference type="SMART" id="SM00822">
    <property type="entry name" value="PKS_KR"/>
    <property type="match status" value="1"/>
</dbReference>
<dbReference type="InterPro" id="IPR014031">
    <property type="entry name" value="Ketoacyl_synth_C"/>
</dbReference>
<dbReference type="Pfam" id="PF16197">
    <property type="entry name" value="KAsynt_C_assoc"/>
    <property type="match status" value="1"/>
</dbReference>
<dbReference type="SMART" id="SM00823">
    <property type="entry name" value="PKS_PP"/>
    <property type="match status" value="1"/>
</dbReference>
<dbReference type="SUPFAM" id="SSF47336">
    <property type="entry name" value="ACP-like"/>
    <property type="match status" value="1"/>
</dbReference>
<feature type="domain" description="PKS/mFAS DH" evidence="9">
    <location>
        <begin position="1156"/>
        <end position="1452"/>
    </location>
</feature>
<dbReference type="SMART" id="SM00825">
    <property type="entry name" value="PKS_KS"/>
    <property type="match status" value="1"/>
</dbReference>
<dbReference type="InterPro" id="IPR016036">
    <property type="entry name" value="Malonyl_transacylase_ACP-bd"/>
</dbReference>
<evidence type="ECO:0000256" key="3">
    <source>
        <dbReference type="ARBA" id="ARBA00022679"/>
    </source>
</evidence>
<dbReference type="PANTHER" id="PTHR43775">
    <property type="entry name" value="FATTY ACID SYNTHASE"/>
    <property type="match status" value="1"/>
</dbReference>
<keyword evidence="5" id="KW-0511">Multifunctional enzyme</keyword>
<evidence type="ECO:0000259" key="7">
    <source>
        <dbReference type="PROSITE" id="PS50075"/>
    </source>
</evidence>
<dbReference type="Pfam" id="PF07993">
    <property type="entry name" value="NAD_binding_4"/>
    <property type="match status" value="1"/>
</dbReference>
<keyword evidence="2" id="KW-0597">Phosphoprotein</keyword>
<dbReference type="InterPro" id="IPR049900">
    <property type="entry name" value="PKS_mFAS_DH"/>
</dbReference>
<dbReference type="Gene3D" id="3.30.70.3290">
    <property type="match status" value="1"/>
</dbReference>
<dbReference type="GO" id="GO:0004315">
    <property type="term" value="F:3-oxoacyl-[acyl-carrier-protein] synthase activity"/>
    <property type="evidence" value="ECO:0007669"/>
    <property type="project" value="InterPro"/>
</dbReference>
<protein>
    <submittedName>
        <fullName evidence="10">Erythronolide synthase, modules 3 and 4</fullName>
    </submittedName>
</protein>
<comment type="caution">
    <text evidence="10">The sequence shown here is derived from an EMBL/GenBank/DDBJ whole genome shotgun (WGS) entry which is preliminary data.</text>
</comment>
<dbReference type="Gene3D" id="3.40.50.720">
    <property type="entry name" value="NAD(P)-binding Rossmann-like Domain"/>
    <property type="match status" value="4"/>
</dbReference>
<dbReference type="PROSITE" id="PS01162">
    <property type="entry name" value="QOR_ZETA_CRYSTAL"/>
    <property type="match status" value="1"/>
</dbReference>
<evidence type="ECO:0000259" key="8">
    <source>
        <dbReference type="PROSITE" id="PS52004"/>
    </source>
</evidence>
<evidence type="ECO:0000256" key="2">
    <source>
        <dbReference type="ARBA" id="ARBA00022553"/>
    </source>
</evidence>
<dbReference type="GO" id="GO:0004312">
    <property type="term" value="F:fatty acid synthase activity"/>
    <property type="evidence" value="ECO:0007669"/>
    <property type="project" value="TreeGrafter"/>
</dbReference>
<dbReference type="Pfam" id="PF00107">
    <property type="entry name" value="ADH_zinc_N"/>
    <property type="match status" value="1"/>
</dbReference>
<dbReference type="SMART" id="SM00826">
    <property type="entry name" value="PKS_DH"/>
    <property type="match status" value="1"/>
</dbReference>
<evidence type="ECO:0000313" key="10">
    <source>
        <dbReference type="EMBL" id="OXA61297.1"/>
    </source>
</evidence>
<dbReference type="GO" id="GO:0006633">
    <property type="term" value="P:fatty acid biosynthetic process"/>
    <property type="evidence" value="ECO:0007669"/>
    <property type="project" value="UniProtKB-UniPathway"/>
</dbReference>
<sequence length="3214" mass="356161">MRVTLPGVVNRALRYGCLQQRWVTYAGNDEEAWKCFLLARSLKRSLTTRPLCVIISDKVSLALGRKLQDEVLQCYWVDPDDHPGLQFRSVAKLRAEKMKELHKSVFLDVNCLALKNCDELFLKNGTQWVGRDENIKGSSPHAAIVVKSRSFGQTEKQLVTELVVQGENPGKFSIKNPNHVEVKELDFCLEVNVKAKTPTPLGGWDLKMVCFTNGHPHEDIATLEKRGPLEAEIARVVRGLCPELHSGNMKVNNQSLTIPSSWELNNSIAIVGMACRYPCANTIAEFWNLLEQGLEGIRKVPEGRWTKDKAFIRMDNMKNTEAGFLSCPIDTFDAKFFNTNAADMHYLDPQQRLSLRVVWEALENSGIDPNTLRNTMTGVFGGWWRNDYKEMLQMLGIADTDFLRGYLGNALGPLTARISHFFELIGPCFSTESGCSTSVVGVDMACDALRSDACNLAIAIGANLLLHPFSPSVMEGVLAPDGRCKTFDASADGFGRAEGIGVLVLKRYGDAVAHGDRIWGLIRGCAVVQEGTSKSIGTPTVDVEARAMELALERSGVDPNDIEFVETHGTGTPVGDPIEVAAVAKAYHREHGRDKPLTIGSVKTNIGHTESVCGIAGIQKSVLAMKNELIPKHLHLNKLNPEVNLAAIPAQIPIDAIPWKRRKAGKPRIAGINSFGITGAQAHVIVQEPPTPDEVPAAKLPFRDTRGTHLLTFSAKTEDAFRVQVGNYMNLLKNPEFHGANSKALKDVEFSMHTGRPHMNLRATVVASSGPQVMPYLAELKATPVPNTPPQVCFLFTGQGSQYPGMAKSLYEENIVFKTNFDWCDAILKNEHGFSLKSALWSDQPNDQLKSTLYSQTSIFCVELCLLRLWQSWGVHPDAVVGHSLGEFAAAVAAGMISPTDALTLVVTRSKLIDALPRAGMLVVGAELNTTLDAMDKAFKNEKKWLDIAAVNSPTQTVLAGPTDIIAEFKLYCDNNEIRTHVLDASHAFHSRLMDPMIAAYEKVAATLTYHEVKKGAPTYISGVEGGVITKVDAAYWVKHTRERVRFLEASHTAVRENQSVFLEVGPHPVLSTLVINNVDDITDGVVTLGSLRRKAEDWDTMLGSLGKLHAMGRPINWENFHRYSSGEWAENLPGYHFEETPYWMGIKDEGSTPFHPLLGSFIPNPSELAIFKSTVNVQRLPFLKDHSLGDKIIFPCVGYVDMCITAGYAATHCSEGNYVKPTMPMCVRNFSIVTPVCLSEMVPTEFQVIVSKTPEGETLSTIYTKVFLDDGTYKWIRNAHATFNTSPPPPPPADQLDLEGIKKRCYFLHESRIFNYKELEDFGFNFGPSCRTVNSGYRNPDCEGEWIFPFKSHETEEDAERFLIHPWCTDPMLQSQIIALGLLNDDQVRKRLVVPVQIDNFTWWGHSALTGYVYQKNTATGNAAYLLDSEGKLMVSMVGTEFMDTTLSNILSLIDSQKNPYPSMAETIWKEKLGVEERRIPAGELGELKIDEIVKEANSKGQEDQETNEFFNGLNQLVGLYLLKGMKDLGLDREKEFAYPEIGEKLGIVPEQMKLFEQFLQEMVEDGWLGVGGKGYKIRQEFPSVAAITKQIDAMKKACGTWAGGKVDLDTVTSLGEGLVQLLTGKGDMPLVTEKTTHFMKESALAGVSKGGEIVEASLLNKLSTLGTKSVVRVLQVGGRSAAGMGHLIKSMVDSGVSHFDYTFTSRHPAVLADGEKTFDDTGVAVKFSILDVDQDPLQQGYLPAHYDIVIASWVMAGSKKVERAIGNLKKLLRPEGYFVMTELISSNKGRTSPSKIVSMVLGGIEDSWKHEDFALRPKNCYLSLEGWSQLLKTAGFKDLFPLRQNNEGNTILLAKLGSDKVVSKTQIVPNDDGKIDTWILFGDPTSQLATHLAKNLTQINFRVISVTRPEVEGDMEEKIRVILRTAMSDETINLHGVIYAWGIDDPNATSQSSCEPFLYIGKHLARSQLPLRVLTLTRGNMSIGSGDYFQHLPHTSPLIGMAQVLANENQDLICKVVDMDPIPTTTPQQCAIEAAAELFTIDDEVMVAYRKGTRCTPRLKPYKIKTAPLPIPSCPRYKLALPDSHLISDLKYIPCDQESYGYGELEMEVKAYCLNFLDVLMVTKPIPEVFDKYNYVGVDIAGIVTAVGPGCTSKVGDRVVAVRRSGVSMPSHLISPQSLTCSIPDDMTYAEAATYPMGILTVGTCLVDVAKGGPGDIVLIHTASGGVGLVGIQIAKSLGCEVVVTAGNERKRNYLRNLGLKHVYNSRTTDYQHDIRKALGGRGVTIVLNSLTSPGFKEATLNLCEKGARFIEMSKMNIWTKEEINKIRPDVFYEVVDVSALTDEKVNTISKYIHAQILAKPEERPTPAPVVSFDASEIREALEYMEKVKHIGKIALIMPEFKSPAGVGTDPYFPIFNDRSTYLITGGLGGIGLEVAKWMGTMGATTILLLGRSSPKPDALEKIESLRMSGVRVEVRLLDVGDEDKMRELFTTEFDAKDKLPPLRGIFHAAGVLDDATYENQTWSRFETVFQSKVKGAWNLHKLSLELPFCLEHFVLFSSITATIGAYGQSNYVAANQYLDALVHYRYSIGLPGVAINWGQWGQVGMASNVVIAMNKPMTTHQGIAALEYAIKSHKTQLAAHESDLGAMKQALISTKGLLADVEQDGAGHVSGELDGDEFWREYDACTDRDEKYDVLRKFLKRLIRITLHMDKNEEIDDNVNFQDIGMDSLMMVEMKNGLQASVGKRVKISINAVKDCKTVAQLSDRLVELISGIEELPAPTDDELVALVKKDARLPENIQVDDALAKTAGSLQTASTVLVIGSTGTLGPYVMRELVKRPHIKRIICVMQPNPLISPTERFQKVFEKKGLLSSIPMERITCVPGDIKELRFGMSAPDYEKLTAEVDVVFNLAVKVAFDEVYRETQDPKSSRVVNVFGMRNVLQFAVDGGKLKYVFHASTFAAETMVDDEGGFWESWPSEDEVLMFPNSAYSISKLICDRLVEQAVERGVPCKVFRLPQIGGDSVTGGNIQLDSFLMMRCLAYMYIGSMHAQSIPLSLMAVDQCAKLCVDLFFHAGTRYEMYNLLNPHLGDEREFETLAREFGVAVKVMDSYQFLDKFKSMDSNDEMLQLVRFATSKDSELLHLKEQEMPFYTSWRNGNKRIFYSKKLEKLIPEQYPSCITPSWDVLRGDLRFAKDSGVFDRYKIKHSNPYLLS</sequence>
<dbReference type="Proteomes" id="UP000198287">
    <property type="component" value="Unassembled WGS sequence"/>
</dbReference>
<feature type="region of interest" description="N-terminal hotdog fold" evidence="6">
    <location>
        <begin position="1156"/>
        <end position="1291"/>
    </location>
</feature>
<dbReference type="InterPro" id="IPR013968">
    <property type="entry name" value="PKS_KR"/>
</dbReference>
<dbReference type="PROSITE" id="PS52019">
    <property type="entry name" value="PKS_MFAS_DH"/>
    <property type="match status" value="1"/>
</dbReference>
<evidence type="ECO:0000256" key="4">
    <source>
        <dbReference type="ARBA" id="ARBA00022857"/>
    </source>
</evidence>
<dbReference type="InterPro" id="IPR032821">
    <property type="entry name" value="PKS_assoc"/>
</dbReference>
<keyword evidence="11" id="KW-1185">Reference proteome</keyword>